<evidence type="ECO:0000259" key="9">
    <source>
        <dbReference type="Pfam" id="PF17764"/>
    </source>
</evidence>
<evidence type="ECO:0000256" key="4">
    <source>
        <dbReference type="ARBA" id="ARBA00022741"/>
    </source>
</evidence>
<organism evidence="10 11">
    <name type="scientific">Antricoccus suffuscus</name>
    <dbReference type="NCBI Taxonomy" id="1629062"/>
    <lineage>
        <taxon>Bacteria</taxon>
        <taxon>Bacillati</taxon>
        <taxon>Actinomycetota</taxon>
        <taxon>Actinomycetes</taxon>
        <taxon>Geodermatophilales</taxon>
        <taxon>Antricoccaceae</taxon>
        <taxon>Antricoccus</taxon>
    </lineage>
</organism>
<dbReference type="GO" id="GO:0008270">
    <property type="term" value="F:zinc ion binding"/>
    <property type="evidence" value="ECO:0007669"/>
    <property type="project" value="UniProtKB-UniRule"/>
</dbReference>
<feature type="domain" description="Primosomal protein N' 3' DNA-binding" evidence="9">
    <location>
        <begin position="19"/>
        <end position="110"/>
    </location>
</feature>
<evidence type="ECO:0000256" key="2">
    <source>
        <dbReference type="ARBA" id="ARBA00022705"/>
    </source>
</evidence>
<dbReference type="GO" id="GO:0003677">
    <property type="term" value="F:DNA binding"/>
    <property type="evidence" value="ECO:0007669"/>
    <property type="project" value="UniProtKB-UniRule"/>
</dbReference>
<dbReference type="GO" id="GO:0006302">
    <property type="term" value="P:double-strand break repair"/>
    <property type="evidence" value="ECO:0007669"/>
    <property type="project" value="InterPro"/>
</dbReference>
<dbReference type="InterPro" id="IPR042115">
    <property type="entry name" value="PriA_3primeBD_sf"/>
</dbReference>
<dbReference type="EMBL" id="PVUE01000015">
    <property type="protein sequence ID" value="PRZ40657.1"/>
    <property type="molecule type" value="Genomic_DNA"/>
</dbReference>
<evidence type="ECO:0000256" key="3">
    <source>
        <dbReference type="ARBA" id="ARBA00022723"/>
    </source>
</evidence>
<protein>
    <recommendedName>
        <fullName evidence="8">Probable replication restart protein PriA</fullName>
    </recommendedName>
    <alternativeName>
        <fullName evidence="8">Putative ATP-dependent DNA helicase PriA</fullName>
    </alternativeName>
</protein>
<keyword evidence="10" id="KW-0347">Helicase</keyword>
<evidence type="ECO:0000256" key="8">
    <source>
        <dbReference type="HAMAP-Rule" id="MF_00983"/>
    </source>
</evidence>
<keyword evidence="2 8" id="KW-0235">DNA replication</keyword>
<evidence type="ECO:0000256" key="1">
    <source>
        <dbReference type="ARBA" id="ARBA00022515"/>
    </source>
</evidence>
<keyword evidence="7 8" id="KW-0238">DNA-binding</keyword>
<feature type="binding site" evidence="8">
    <location>
        <position position="391"/>
    </location>
    <ligand>
        <name>Zn(2+)</name>
        <dbReference type="ChEBI" id="CHEBI:29105"/>
        <label>2</label>
    </ligand>
</feature>
<feature type="binding site" evidence="8">
    <location>
        <position position="410"/>
    </location>
    <ligand>
        <name>Zn(2+)</name>
        <dbReference type="ChEBI" id="CHEBI:29105"/>
        <label>2</label>
    </ligand>
</feature>
<evidence type="ECO:0000256" key="7">
    <source>
        <dbReference type="ARBA" id="ARBA00023125"/>
    </source>
</evidence>
<evidence type="ECO:0000256" key="6">
    <source>
        <dbReference type="ARBA" id="ARBA00022840"/>
    </source>
</evidence>
<dbReference type="Pfam" id="PF17764">
    <property type="entry name" value="PriA_3primeBD"/>
    <property type="match status" value="1"/>
</dbReference>
<dbReference type="PANTHER" id="PTHR30580:SF0">
    <property type="entry name" value="PRIMOSOMAL PROTEIN N"/>
    <property type="match status" value="1"/>
</dbReference>
<comment type="cofactor">
    <cofactor evidence="8">
        <name>Zn(2+)</name>
        <dbReference type="ChEBI" id="CHEBI:29105"/>
    </cofactor>
    <text evidence="8">Binds 2 zinc ions per subunit.</text>
</comment>
<dbReference type="Proteomes" id="UP000237752">
    <property type="component" value="Unassembled WGS sequence"/>
</dbReference>
<keyword evidence="10" id="KW-0378">Hydrolase</keyword>
<dbReference type="GO" id="GO:0006269">
    <property type="term" value="P:DNA replication, synthesis of primer"/>
    <property type="evidence" value="ECO:0007669"/>
    <property type="project" value="UniProtKB-KW"/>
</dbReference>
<dbReference type="RefSeq" id="WP_238145469.1">
    <property type="nucleotide sequence ID" value="NZ_PVUE01000015.1"/>
</dbReference>
<dbReference type="InterPro" id="IPR005259">
    <property type="entry name" value="PriA"/>
</dbReference>
<accession>A0A2T0ZWM5</accession>
<keyword evidence="4 8" id="KW-0547">Nucleotide-binding</keyword>
<proteinExistence type="inferred from homology"/>
<feature type="binding site" evidence="8">
    <location>
        <position position="407"/>
    </location>
    <ligand>
        <name>Zn(2+)</name>
        <dbReference type="ChEBI" id="CHEBI:29105"/>
        <label>2</label>
    </ligand>
</feature>
<keyword evidence="6 8" id="KW-0067">ATP-binding</keyword>
<feature type="binding site" evidence="8">
    <location>
        <position position="379"/>
    </location>
    <ligand>
        <name>Zn(2+)</name>
        <dbReference type="ChEBI" id="CHEBI:29105"/>
        <label>1</label>
    </ligand>
</feature>
<keyword evidence="3 8" id="KW-0479">Metal-binding</keyword>
<dbReference type="GO" id="GO:0043138">
    <property type="term" value="F:3'-5' DNA helicase activity"/>
    <property type="evidence" value="ECO:0007669"/>
    <property type="project" value="TreeGrafter"/>
</dbReference>
<dbReference type="Gene3D" id="3.40.1440.60">
    <property type="entry name" value="PriA, 3(prime) DNA-binding domain"/>
    <property type="match status" value="1"/>
</dbReference>
<feature type="binding site" evidence="8">
    <location>
        <position position="419"/>
    </location>
    <ligand>
        <name>Zn(2+)</name>
        <dbReference type="ChEBI" id="CHEBI:29105"/>
        <label>1</label>
    </ligand>
</feature>
<gene>
    <name evidence="8" type="primary">priA</name>
    <name evidence="10" type="ORF">CLV47_11585</name>
</gene>
<comment type="caution">
    <text evidence="8">As this protein does not have any detectable helicase domains, it probably does not have helicase activity.</text>
</comment>
<comment type="function">
    <text evidence="8">Initiates the restart of stalled replication forks, which reloads the replicative helicase on sites other than the origin of replication. Recognizes and binds to abandoned replication forks and remodels them to uncover a helicase loading site. Promotes assembly of the primosome at these replication forks.</text>
</comment>
<dbReference type="HAMAP" id="MF_00983">
    <property type="entry name" value="PriA"/>
    <property type="match status" value="1"/>
</dbReference>
<dbReference type="GO" id="GO:0005524">
    <property type="term" value="F:ATP binding"/>
    <property type="evidence" value="ECO:0007669"/>
    <property type="project" value="UniProtKB-UniRule"/>
</dbReference>
<keyword evidence="11" id="KW-1185">Reference proteome</keyword>
<comment type="subunit">
    <text evidence="8">Component of the replication restart primosome.</text>
</comment>
<comment type="similarity">
    <text evidence="8">Belongs to the helicase family. PriA subfamily.</text>
</comment>
<dbReference type="Gene3D" id="3.40.50.300">
    <property type="entry name" value="P-loop containing nucleotide triphosphate hydrolases"/>
    <property type="match status" value="1"/>
</dbReference>
<dbReference type="GO" id="GO:0006310">
    <property type="term" value="P:DNA recombination"/>
    <property type="evidence" value="ECO:0007669"/>
    <property type="project" value="InterPro"/>
</dbReference>
<dbReference type="AlphaFoldDB" id="A0A2T0ZWM5"/>
<dbReference type="GO" id="GO:0006270">
    <property type="term" value="P:DNA replication initiation"/>
    <property type="evidence" value="ECO:0007669"/>
    <property type="project" value="TreeGrafter"/>
</dbReference>
<reference evidence="10 11" key="1">
    <citation type="submission" date="2018-03" db="EMBL/GenBank/DDBJ databases">
        <title>Genomic Encyclopedia of Archaeal and Bacterial Type Strains, Phase II (KMG-II): from individual species to whole genera.</title>
        <authorList>
            <person name="Goeker M."/>
        </authorList>
    </citation>
    <scope>NUCLEOTIDE SEQUENCE [LARGE SCALE GENOMIC DNA]</scope>
    <source>
        <strain evidence="10 11">DSM 100065</strain>
    </source>
</reference>
<dbReference type="InterPro" id="IPR027417">
    <property type="entry name" value="P-loop_NTPase"/>
</dbReference>
<feature type="binding site" evidence="8">
    <location>
        <position position="388"/>
    </location>
    <ligand>
        <name>Zn(2+)</name>
        <dbReference type="ChEBI" id="CHEBI:29105"/>
        <label>2</label>
    </ligand>
</feature>
<keyword evidence="5 8" id="KW-0862">Zinc</keyword>
<sequence>MPPAATLPVASVYVDNGLPHLDRTFDYLISEGDSEDAQVGTKVRVRFSGKLTDAYVVARRARSDHEGKLAFIERVVSAEVVLRDDVAALARAVADRAAGTFNDVVRLAVPPRHAATEKTAVSEAPSYVAPDPAVWGGYELGPGYLNAVAQGKSPRAVWNAVAGEDWCGFYAQAAATAAANGRGAIIVVPDERDLTRLAAAMRAQVGKDGFATLSSAAGPSARYRQFLRCSRGTVRIAIGTRSAIFAPVHDLGLIAMWDDGDDLYQEPRAPYFHVRDVALLRAHLGGTALLLGGYGQSVAAAALLEQSWASPLRASRARLREATPRIMAAGDDLYLDRDAATHSARLPSIAIQTARTAIENDQPVLIQVPRRGYVPALACERCRTPARCNTCAGPLGQPHSGASYAACRWCGRAATQWSCPVCRSGTFRALIFGSGRTAEEFGRIVPGTRVVQSAGDHIVDQIDPGPALVIATPGAEPHAPGGYAAALLLDGWAFLSRPDLTATEEAMRRWINAAALVKPAAEGGRVVVMAAAAVPVVQALVRWSPGWLADRELAERRELGFPPAVRMAAVTGTPSAVGAVTGSDELPPEAETLGPVEVPGRPELERALLRVPLRQGGALASALAHARSARSARKASDKLQIQMDPPDLL</sequence>
<evidence type="ECO:0000256" key="5">
    <source>
        <dbReference type="ARBA" id="ARBA00022833"/>
    </source>
</evidence>
<dbReference type="GO" id="GO:1990077">
    <property type="term" value="C:primosome complex"/>
    <property type="evidence" value="ECO:0007669"/>
    <property type="project" value="UniProtKB-UniRule"/>
</dbReference>
<dbReference type="InterPro" id="IPR041222">
    <property type="entry name" value="PriA_3primeBD"/>
</dbReference>
<keyword evidence="1 8" id="KW-0639">Primosome</keyword>
<evidence type="ECO:0000313" key="10">
    <source>
        <dbReference type="EMBL" id="PRZ40657.1"/>
    </source>
</evidence>
<name>A0A2T0ZWM5_9ACTN</name>
<dbReference type="PANTHER" id="PTHR30580">
    <property type="entry name" value="PRIMOSOMAL PROTEIN N"/>
    <property type="match status" value="1"/>
</dbReference>
<comment type="caution">
    <text evidence="10">The sequence shown here is derived from an EMBL/GenBank/DDBJ whole genome shotgun (WGS) entry which is preliminary data.</text>
</comment>
<feature type="binding site" evidence="8">
    <location>
        <position position="382"/>
    </location>
    <ligand>
        <name>Zn(2+)</name>
        <dbReference type="ChEBI" id="CHEBI:29105"/>
        <label>1</label>
    </ligand>
</feature>
<feature type="binding site" evidence="8">
    <location>
        <position position="422"/>
    </location>
    <ligand>
        <name>Zn(2+)</name>
        <dbReference type="ChEBI" id="CHEBI:29105"/>
        <label>1</label>
    </ligand>
</feature>
<evidence type="ECO:0000313" key="11">
    <source>
        <dbReference type="Proteomes" id="UP000237752"/>
    </source>
</evidence>